<evidence type="ECO:0000313" key="6">
    <source>
        <dbReference type="EMBL" id="ORX74355.1"/>
    </source>
</evidence>
<comment type="caution">
    <text evidence="6">The sequence shown here is derived from an EMBL/GenBank/DDBJ whole genome shotgun (WGS) entry which is preliminary data.</text>
</comment>
<dbReference type="InterPro" id="IPR004910">
    <property type="entry name" value="Yippee/Mis18/Cereblon"/>
</dbReference>
<reference evidence="6 7" key="1">
    <citation type="submission" date="2016-07" db="EMBL/GenBank/DDBJ databases">
        <title>Pervasive Adenine N6-methylation of Active Genes in Fungi.</title>
        <authorList>
            <consortium name="DOE Joint Genome Institute"/>
            <person name="Mondo S.J."/>
            <person name="Dannebaum R.O."/>
            <person name="Kuo R.C."/>
            <person name="Labutti K."/>
            <person name="Haridas S."/>
            <person name="Kuo A."/>
            <person name="Salamov A."/>
            <person name="Ahrendt S.R."/>
            <person name="Lipzen A."/>
            <person name="Sullivan W."/>
            <person name="Andreopoulos W.B."/>
            <person name="Clum A."/>
            <person name="Lindquist E."/>
            <person name="Daum C."/>
            <person name="Ramamoorthy G.K."/>
            <person name="Gryganskyi A."/>
            <person name="Culley D."/>
            <person name="Magnuson J.K."/>
            <person name="James T.Y."/>
            <person name="O'Malley M.A."/>
            <person name="Stajich J.E."/>
            <person name="Spatafora J.W."/>
            <person name="Visel A."/>
            <person name="Grigoriev I.V."/>
        </authorList>
    </citation>
    <scope>NUCLEOTIDE SEQUENCE [LARGE SCALE GENOMIC DNA]</scope>
    <source>
        <strain evidence="6 7">ATCC 12442</strain>
    </source>
</reference>
<dbReference type="EMBL" id="MCFD01000001">
    <property type="protein sequence ID" value="ORX74355.1"/>
    <property type="molecule type" value="Genomic_DNA"/>
</dbReference>
<comment type="similarity">
    <text evidence="1 4">Belongs to the yippee family.</text>
</comment>
<evidence type="ECO:0000256" key="2">
    <source>
        <dbReference type="ARBA" id="ARBA00022723"/>
    </source>
</evidence>
<organism evidence="6 7">
    <name type="scientific">Linderina pennispora</name>
    <dbReference type="NCBI Taxonomy" id="61395"/>
    <lineage>
        <taxon>Eukaryota</taxon>
        <taxon>Fungi</taxon>
        <taxon>Fungi incertae sedis</taxon>
        <taxon>Zoopagomycota</taxon>
        <taxon>Kickxellomycotina</taxon>
        <taxon>Kickxellomycetes</taxon>
        <taxon>Kickxellales</taxon>
        <taxon>Kickxellaceae</taxon>
        <taxon>Linderina</taxon>
    </lineage>
</organism>
<dbReference type="InterPro" id="IPR039058">
    <property type="entry name" value="Yippee_fam"/>
</dbReference>
<dbReference type="GeneID" id="63802821"/>
<proteinExistence type="inferred from homology"/>
<dbReference type="GO" id="GO:0046872">
    <property type="term" value="F:metal ion binding"/>
    <property type="evidence" value="ECO:0007669"/>
    <property type="project" value="UniProtKB-KW"/>
</dbReference>
<keyword evidence="2" id="KW-0479">Metal-binding</keyword>
<dbReference type="PANTHER" id="PTHR13848">
    <property type="entry name" value="PROTEIN YIPPEE-LIKE CG15309-RELATED"/>
    <property type="match status" value="1"/>
</dbReference>
<dbReference type="PROSITE" id="PS51792">
    <property type="entry name" value="YIPPEE"/>
    <property type="match status" value="1"/>
</dbReference>
<evidence type="ECO:0000259" key="5">
    <source>
        <dbReference type="PROSITE" id="PS51792"/>
    </source>
</evidence>
<accession>A0A1Y1WLV8</accession>
<name>A0A1Y1WLV8_9FUNG</name>
<feature type="domain" description="Yippee" evidence="5">
    <location>
        <begin position="13"/>
        <end position="110"/>
    </location>
</feature>
<keyword evidence="3" id="KW-0862">Zinc</keyword>
<evidence type="ECO:0000313" key="7">
    <source>
        <dbReference type="Proteomes" id="UP000193922"/>
    </source>
</evidence>
<evidence type="ECO:0000256" key="3">
    <source>
        <dbReference type="ARBA" id="ARBA00022833"/>
    </source>
</evidence>
<evidence type="ECO:0000256" key="1">
    <source>
        <dbReference type="ARBA" id="ARBA00005613"/>
    </source>
</evidence>
<evidence type="ECO:0000256" key="4">
    <source>
        <dbReference type="RuleBase" id="RU110713"/>
    </source>
</evidence>
<dbReference type="Proteomes" id="UP000193922">
    <property type="component" value="Unassembled WGS sequence"/>
</dbReference>
<dbReference type="STRING" id="61395.A0A1Y1WLV8"/>
<sequence length="142" mass="15894">MGFILPQYLDCPSVYACSECKAHIARIDDVISRTFQGRHGRAYLTEAVVNEKLGACEDRLLMTGIHTVCDLCCIVCDSVVGWKYIRAHDRSQQYKEGRYVLEQSRIFYVDNRTEPVSSSTATGTTGGWHNMGLGARSPLLSR</sequence>
<dbReference type="RefSeq" id="XP_040747566.1">
    <property type="nucleotide sequence ID" value="XM_040886173.1"/>
</dbReference>
<keyword evidence="7" id="KW-1185">Reference proteome</keyword>
<dbReference type="Pfam" id="PF03226">
    <property type="entry name" value="Yippee-Mis18"/>
    <property type="match status" value="1"/>
</dbReference>
<dbReference type="AlphaFoldDB" id="A0A1Y1WLV8"/>
<dbReference type="OrthoDB" id="6407410at2759"/>
<protein>
    <recommendedName>
        <fullName evidence="4">Protein yippee-like</fullName>
    </recommendedName>
</protein>
<gene>
    <name evidence="6" type="ORF">DL89DRAFT_264253</name>
</gene>
<dbReference type="InterPro" id="IPR034751">
    <property type="entry name" value="Yippee"/>
</dbReference>